<dbReference type="Proteomes" id="UP000016511">
    <property type="component" value="Unassembled WGS sequence"/>
</dbReference>
<organism evidence="2 3">
    <name type="scientific">Aneurinibacillus aneurinilyticus ATCC 12856</name>
    <dbReference type="NCBI Taxonomy" id="649747"/>
    <lineage>
        <taxon>Bacteria</taxon>
        <taxon>Bacillati</taxon>
        <taxon>Bacillota</taxon>
        <taxon>Bacilli</taxon>
        <taxon>Bacillales</taxon>
        <taxon>Paenibacillaceae</taxon>
        <taxon>Aneurinibacillus group</taxon>
        <taxon>Aneurinibacillus</taxon>
    </lineage>
</organism>
<keyword evidence="1" id="KW-0472">Membrane</keyword>
<dbReference type="PATRIC" id="fig|649747.3.peg.220"/>
<keyword evidence="1" id="KW-0812">Transmembrane</keyword>
<proteinExistence type="predicted"/>
<accession>U1XAU2</accession>
<comment type="caution">
    <text evidence="2">The sequence shown here is derived from an EMBL/GenBank/DDBJ whole genome shotgun (WGS) entry which is preliminary data.</text>
</comment>
<gene>
    <name evidence="2" type="ORF">HMPREF0083_00249</name>
</gene>
<evidence type="ECO:0000313" key="2">
    <source>
        <dbReference type="EMBL" id="ERI11663.1"/>
    </source>
</evidence>
<evidence type="ECO:0000313" key="3">
    <source>
        <dbReference type="Proteomes" id="UP000016511"/>
    </source>
</evidence>
<protein>
    <submittedName>
        <fullName evidence="2">Uncharacterized protein</fullName>
    </submittedName>
</protein>
<name>U1XAU2_ANEAE</name>
<keyword evidence="1" id="KW-1133">Transmembrane helix</keyword>
<sequence>MANLPKGRDAKLWAYGFFTMAAKLHVWKQFLVALCADIQGLFFCWGVKAWIHNYLVDFQLKIWK</sequence>
<reference evidence="2 3" key="1">
    <citation type="submission" date="2013-08" db="EMBL/GenBank/DDBJ databases">
        <authorList>
            <person name="Weinstock G."/>
            <person name="Sodergren E."/>
            <person name="Wylie T."/>
            <person name="Fulton L."/>
            <person name="Fulton R."/>
            <person name="Fronick C."/>
            <person name="O'Laughlin M."/>
            <person name="Godfrey J."/>
            <person name="Miner T."/>
            <person name="Herter B."/>
            <person name="Appelbaum E."/>
            <person name="Cordes M."/>
            <person name="Lek S."/>
            <person name="Wollam A."/>
            <person name="Pepin K.H."/>
            <person name="Palsikar V.B."/>
            <person name="Mitreva M."/>
            <person name="Wilson R.K."/>
        </authorList>
    </citation>
    <scope>NUCLEOTIDE SEQUENCE [LARGE SCALE GENOMIC DNA]</scope>
    <source>
        <strain evidence="2 3">ATCC 12856</strain>
    </source>
</reference>
<dbReference type="AlphaFoldDB" id="U1XAU2"/>
<evidence type="ECO:0000256" key="1">
    <source>
        <dbReference type="SAM" id="Phobius"/>
    </source>
</evidence>
<dbReference type="HOGENOM" id="CLU_2857890_0_0_9"/>
<keyword evidence="3" id="KW-1185">Reference proteome</keyword>
<dbReference type="STRING" id="649747.HMPREF0083_00249"/>
<dbReference type="EMBL" id="AWSJ01000020">
    <property type="protein sequence ID" value="ERI11663.1"/>
    <property type="molecule type" value="Genomic_DNA"/>
</dbReference>
<feature type="transmembrane region" description="Helical" evidence="1">
    <location>
        <begin position="30"/>
        <end position="51"/>
    </location>
</feature>